<feature type="non-terminal residue" evidence="2">
    <location>
        <position position="49"/>
    </location>
</feature>
<evidence type="ECO:0000313" key="2">
    <source>
        <dbReference type="EMBL" id="ERJ87774.1"/>
    </source>
</evidence>
<keyword evidence="1" id="KW-1133">Transmembrane helix</keyword>
<feature type="transmembrane region" description="Helical" evidence="1">
    <location>
        <begin position="26"/>
        <end position="46"/>
    </location>
</feature>
<dbReference type="HOGENOM" id="CLU_3146613_0_0_9"/>
<sequence length="49" mass="5407">MKSQKSTPYFVQKTCFPVGRSGGCHLYIGIVICCLTFFAKCGILNFEGI</sequence>
<dbReference type="Proteomes" id="UP000016662">
    <property type="component" value="Unassembled WGS sequence"/>
</dbReference>
<keyword evidence="3" id="KW-1185">Reference proteome</keyword>
<reference evidence="2 3" key="1">
    <citation type="submission" date="2013-07" db="EMBL/GenBank/DDBJ databases">
        <authorList>
            <person name="Weinstock G."/>
            <person name="Sodergren E."/>
            <person name="Wylie T."/>
            <person name="Fulton L."/>
            <person name="Fulton R."/>
            <person name="Fronick C."/>
            <person name="O'Laughlin M."/>
            <person name="Godfrey J."/>
            <person name="Miner T."/>
            <person name="Herter B."/>
            <person name="Appelbaum E."/>
            <person name="Cordes M."/>
            <person name="Lek S."/>
            <person name="Wollam A."/>
            <person name="Pepin K.H."/>
            <person name="Palsikar V.B."/>
            <person name="Mitreva M."/>
            <person name="Wilson R.K."/>
        </authorList>
    </citation>
    <scope>NUCLEOTIDE SEQUENCE [LARGE SCALE GENOMIC DNA]</scope>
    <source>
        <strain evidence="2 3">ATCC 27760</strain>
    </source>
</reference>
<proteinExistence type="predicted"/>
<name>U2LE67_9FIRM</name>
<comment type="caution">
    <text evidence="2">The sequence shown here is derived from an EMBL/GenBank/DDBJ whole genome shotgun (WGS) entry which is preliminary data.</text>
</comment>
<protein>
    <submittedName>
        <fullName evidence="2">Uncharacterized protein</fullName>
    </submittedName>
</protein>
<dbReference type="EMBL" id="AWVF01000432">
    <property type="protein sequence ID" value="ERJ87774.1"/>
    <property type="molecule type" value="Genomic_DNA"/>
</dbReference>
<gene>
    <name evidence="2" type="ORF">RUMCAL_03237</name>
</gene>
<organism evidence="2 3">
    <name type="scientific">Ruminococcus callidus ATCC 27760</name>
    <dbReference type="NCBI Taxonomy" id="411473"/>
    <lineage>
        <taxon>Bacteria</taxon>
        <taxon>Bacillati</taxon>
        <taxon>Bacillota</taxon>
        <taxon>Clostridia</taxon>
        <taxon>Eubacteriales</taxon>
        <taxon>Oscillospiraceae</taxon>
        <taxon>Ruminococcus</taxon>
    </lineage>
</organism>
<evidence type="ECO:0000313" key="3">
    <source>
        <dbReference type="Proteomes" id="UP000016662"/>
    </source>
</evidence>
<accession>U2LE67</accession>
<keyword evidence="1" id="KW-0812">Transmembrane</keyword>
<evidence type="ECO:0000256" key="1">
    <source>
        <dbReference type="SAM" id="Phobius"/>
    </source>
</evidence>
<keyword evidence="1" id="KW-0472">Membrane</keyword>
<dbReference type="AlphaFoldDB" id="U2LE67"/>